<dbReference type="PRINTS" id="PR00056">
    <property type="entry name" value="HSFDOMAIN"/>
</dbReference>
<dbReference type="InterPro" id="IPR036388">
    <property type="entry name" value="WH-like_DNA-bd_sf"/>
</dbReference>
<dbReference type="STRING" id="106004.A0A1Y2F9R5"/>
<evidence type="ECO:0000256" key="1">
    <source>
        <dbReference type="ARBA" id="ARBA00004123"/>
    </source>
</evidence>
<dbReference type="PANTHER" id="PTHR10015:SF427">
    <property type="entry name" value="HEAT SHOCK FACTOR PROTEIN"/>
    <property type="match status" value="1"/>
</dbReference>
<evidence type="ECO:0000313" key="12">
    <source>
        <dbReference type="Proteomes" id="UP000193467"/>
    </source>
</evidence>
<evidence type="ECO:0000256" key="3">
    <source>
        <dbReference type="ARBA" id="ARBA00023015"/>
    </source>
</evidence>
<dbReference type="PANTHER" id="PTHR10015">
    <property type="entry name" value="HEAT SHOCK TRANSCRIPTION FACTOR"/>
    <property type="match status" value="1"/>
</dbReference>
<proteinExistence type="inferred from homology"/>
<keyword evidence="3" id="KW-0805">Transcription regulation</keyword>
<keyword evidence="4" id="KW-0238">DNA-binding</keyword>
<keyword evidence="12" id="KW-1185">Reference proteome</keyword>
<evidence type="ECO:0000256" key="2">
    <source>
        <dbReference type="ARBA" id="ARBA00006403"/>
    </source>
</evidence>
<dbReference type="SMART" id="SM00415">
    <property type="entry name" value="HSF"/>
    <property type="match status" value="1"/>
</dbReference>
<protein>
    <recommendedName>
        <fullName evidence="10">HSF-type DNA-binding domain-containing protein</fullName>
    </recommendedName>
</protein>
<feature type="region of interest" description="Disordered" evidence="9">
    <location>
        <begin position="214"/>
        <end position="368"/>
    </location>
</feature>
<dbReference type="InterPro" id="IPR036390">
    <property type="entry name" value="WH_DNA-bd_sf"/>
</dbReference>
<dbReference type="GO" id="GO:0003700">
    <property type="term" value="F:DNA-binding transcription factor activity"/>
    <property type="evidence" value="ECO:0007669"/>
    <property type="project" value="InterPro"/>
</dbReference>
<dbReference type="GO" id="GO:0005634">
    <property type="term" value="C:nucleus"/>
    <property type="evidence" value="ECO:0007669"/>
    <property type="project" value="UniProtKB-SubCell"/>
</dbReference>
<feature type="region of interest" description="Disordered" evidence="9">
    <location>
        <begin position="1"/>
        <end position="20"/>
    </location>
</feature>
<dbReference type="GO" id="GO:0043565">
    <property type="term" value="F:sequence-specific DNA binding"/>
    <property type="evidence" value="ECO:0007669"/>
    <property type="project" value="InterPro"/>
</dbReference>
<feature type="region of interest" description="Disordered" evidence="9">
    <location>
        <begin position="626"/>
        <end position="696"/>
    </location>
</feature>
<dbReference type="Gene3D" id="1.10.10.10">
    <property type="entry name" value="Winged helix-like DNA-binding domain superfamily/Winged helix DNA-binding domain"/>
    <property type="match status" value="1"/>
</dbReference>
<dbReference type="Pfam" id="PF00447">
    <property type="entry name" value="HSF_DNA-bind"/>
    <property type="match status" value="1"/>
</dbReference>
<feature type="compositionally biased region" description="Basic and acidic residues" evidence="9">
    <location>
        <begin position="260"/>
        <end position="280"/>
    </location>
</feature>
<feature type="region of interest" description="Disordered" evidence="9">
    <location>
        <begin position="402"/>
        <end position="453"/>
    </location>
</feature>
<feature type="compositionally biased region" description="Low complexity" evidence="9">
    <location>
        <begin position="630"/>
        <end position="645"/>
    </location>
</feature>
<dbReference type="InterPro" id="IPR000232">
    <property type="entry name" value="HSF_DNA-bd"/>
</dbReference>
<evidence type="ECO:0000256" key="8">
    <source>
        <dbReference type="RuleBase" id="RU004020"/>
    </source>
</evidence>
<feature type="domain" description="HSF-type DNA-binding" evidence="10">
    <location>
        <begin position="29"/>
        <end position="134"/>
    </location>
</feature>
<dbReference type="FunFam" id="1.10.10.10:FF:000027">
    <property type="entry name" value="Heat shock transcription factor 1"/>
    <property type="match status" value="1"/>
</dbReference>
<evidence type="ECO:0000256" key="9">
    <source>
        <dbReference type="SAM" id="MobiDB-lite"/>
    </source>
</evidence>
<organism evidence="11 12">
    <name type="scientific">Leucosporidium creatinivorum</name>
    <dbReference type="NCBI Taxonomy" id="106004"/>
    <lineage>
        <taxon>Eukaryota</taxon>
        <taxon>Fungi</taxon>
        <taxon>Dikarya</taxon>
        <taxon>Basidiomycota</taxon>
        <taxon>Pucciniomycotina</taxon>
        <taxon>Microbotryomycetes</taxon>
        <taxon>Leucosporidiales</taxon>
        <taxon>Leucosporidium</taxon>
    </lineage>
</organism>
<dbReference type="AlphaFoldDB" id="A0A1Y2F9R5"/>
<comment type="subunit">
    <text evidence="7">Homotrimer. Homotrimerization increases the affinity of HSF1 to DNA. Interacts with transcriptional coregulator SSA1 on chromatin.</text>
</comment>
<dbReference type="InParanoid" id="A0A1Y2F9R5"/>
<evidence type="ECO:0000256" key="5">
    <source>
        <dbReference type="ARBA" id="ARBA00023163"/>
    </source>
</evidence>
<evidence type="ECO:0000256" key="7">
    <source>
        <dbReference type="ARBA" id="ARBA00062171"/>
    </source>
</evidence>
<feature type="compositionally biased region" description="Low complexity" evidence="9">
    <location>
        <begin position="342"/>
        <end position="367"/>
    </location>
</feature>
<evidence type="ECO:0000313" key="11">
    <source>
        <dbReference type="EMBL" id="ORY80672.1"/>
    </source>
</evidence>
<evidence type="ECO:0000259" key="10">
    <source>
        <dbReference type="SMART" id="SM00415"/>
    </source>
</evidence>
<feature type="compositionally biased region" description="Low complexity" evidence="9">
    <location>
        <begin position="402"/>
        <end position="420"/>
    </location>
</feature>
<evidence type="ECO:0000256" key="4">
    <source>
        <dbReference type="ARBA" id="ARBA00023125"/>
    </source>
</evidence>
<dbReference type="OrthoDB" id="60033at2759"/>
<feature type="compositionally biased region" description="Polar residues" evidence="9">
    <location>
        <begin position="321"/>
        <end position="336"/>
    </location>
</feature>
<keyword evidence="6" id="KW-0539">Nucleus</keyword>
<name>A0A1Y2F9R5_9BASI</name>
<keyword evidence="5" id="KW-0804">Transcription</keyword>
<dbReference type="EMBL" id="MCGR01000024">
    <property type="protein sequence ID" value="ORY80672.1"/>
    <property type="molecule type" value="Genomic_DNA"/>
</dbReference>
<accession>A0A1Y2F9R5</accession>
<comment type="similarity">
    <text evidence="2 8">Belongs to the HSF family.</text>
</comment>
<dbReference type="Proteomes" id="UP000193467">
    <property type="component" value="Unassembled WGS sequence"/>
</dbReference>
<reference evidence="11 12" key="1">
    <citation type="submission" date="2016-07" db="EMBL/GenBank/DDBJ databases">
        <title>Pervasive Adenine N6-methylation of Active Genes in Fungi.</title>
        <authorList>
            <consortium name="DOE Joint Genome Institute"/>
            <person name="Mondo S.J."/>
            <person name="Dannebaum R.O."/>
            <person name="Kuo R.C."/>
            <person name="Labutti K."/>
            <person name="Haridas S."/>
            <person name="Kuo A."/>
            <person name="Salamov A."/>
            <person name="Ahrendt S.R."/>
            <person name="Lipzen A."/>
            <person name="Sullivan W."/>
            <person name="Andreopoulos W.B."/>
            <person name="Clum A."/>
            <person name="Lindquist E."/>
            <person name="Daum C."/>
            <person name="Ramamoorthy G.K."/>
            <person name="Gryganskyi A."/>
            <person name="Culley D."/>
            <person name="Magnuson J.K."/>
            <person name="James T.Y."/>
            <person name="O'Malley M.A."/>
            <person name="Stajich J.E."/>
            <person name="Spatafora J.W."/>
            <person name="Visel A."/>
            <person name="Grigoriev I.V."/>
        </authorList>
    </citation>
    <scope>NUCLEOTIDE SEQUENCE [LARGE SCALE GENOMIC DNA]</scope>
    <source>
        <strain evidence="11 12">62-1032</strain>
    </source>
</reference>
<gene>
    <name evidence="11" type="ORF">BCR35DRAFT_291172</name>
</gene>
<dbReference type="SUPFAM" id="SSF46785">
    <property type="entry name" value="Winged helix' DNA-binding domain"/>
    <property type="match status" value="1"/>
</dbReference>
<evidence type="ECO:0000256" key="6">
    <source>
        <dbReference type="ARBA" id="ARBA00023242"/>
    </source>
</evidence>
<feature type="compositionally biased region" description="Acidic residues" evidence="9">
    <location>
        <begin position="281"/>
        <end position="293"/>
    </location>
</feature>
<comment type="caution">
    <text evidence="11">The sequence shown here is derived from an EMBL/GenBank/DDBJ whole genome shotgun (WGS) entry which is preliminary data.</text>
</comment>
<sequence>MPGMEVALSQGPAPPAVKPTGVNKATAKSVPAFLNKLFSMVNDPETDDLIHWSKDGDSFLVPSADRFAREVLPRFFKHSNFGSFVRQCNMYGFHKVPNLQQGVLKNDDGNELLEFSNPNFLQAQPDLLCLIRRQKARGDHTSSETALDLPSLLTDLAAIRKHQTAISADLKDLQTSNHALWQEAIQSRERHTRQQETINKILRFLATVFGGQVVGGDTGASTPRDNVVVEDDETPSSGGKGKGKSTDGSRIVVPKMRSRLLLEDVKGRQEARDRERRSLEVDDEDEDDDDIEEIPLLREELDDMPTISRSSQYAIPPKLSRSGSSNNSLAYANISPNKHDQSASSRFSTLSSSTPTPTLTSQAPTLSDNQYQLSPDVLSSLLGSNPNALDAFSQFQNGFGASSAPMPSTSTLTPSSIDPTGSLPSNSNYDFSRALLPSPNPATASQPNPLEALLPGISSSSSDALFSPSDFSEDYRSAIQDHSQVMNDVVNEKADIDKRTTALEAAIAKLMQTLPEETREALSSAGGVEGQTLESLGLGADFGAGASPARPAGTTAEGMQWGAGGVDNDIDLDQFLAQYVNNPGASAQEPQQDPIDYSLFFDPSAASNGTGSSALPSHLNGTSSQFEVLSPSAGSVSGASDAGISTATSTPAAMDDDEDYSEGPAKKGRKRKSDAVEPMSPEGGEATRRSARKKRV</sequence>
<comment type="subcellular location">
    <subcellularLocation>
        <location evidence="1">Nucleus</location>
    </subcellularLocation>
</comment>